<dbReference type="Gene3D" id="2.40.128.680">
    <property type="match status" value="1"/>
</dbReference>
<protein>
    <submittedName>
        <fullName evidence="2">Uncharacterized protein</fullName>
    </submittedName>
</protein>
<accession>A0A5B7CV17</accession>
<reference evidence="2 3" key="1">
    <citation type="submission" date="2019-05" db="EMBL/GenBank/DDBJ databases">
        <title>Another draft genome of Portunus trituberculatus and its Hox gene families provides insights of decapod evolution.</title>
        <authorList>
            <person name="Jeong J.-H."/>
            <person name="Song I."/>
            <person name="Kim S."/>
            <person name="Choi T."/>
            <person name="Kim D."/>
            <person name="Ryu S."/>
            <person name="Kim W."/>
        </authorList>
    </citation>
    <scope>NUCLEOTIDE SEQUENCE [LARGE SCALE GENOMIC DNA]</scope>
    <source>
        <tissue evidence="2">Muscle</tissue>
    </source>
</reference>
<dbReference type="Proteomes" id="UP000324222">
    <property type="component" value="Unassembled WGS sequence"/>
</dbReference>
<evidence type="ECO:0000313" key="3">
    <source>
        <dbReference type="Proteomes" id="UP000324222"/>
    </source>
</evidence>
<feature type="compositionally biased region" description="Polar residues" evidence="1">
    <location>
        <begin position="41"/>
        <end position="55"/>
    </location>
</feature>
<organism evidence="2 3">
    <name type="scientific">Portunus trituberculatus</name>
    <name type="common">Swimming crab</name>
    <name type="synonym">Neptunus trituberculatus</name>
    <dbReference type="NCBI Taxonomy" id="210409"/>
    <lineage>
        <taxon>Eukaryota</taxon>
        <taxon>Metazoa</taxon>
        <taxon>Ecdysozoa</taxon>
        <taxon>Arthropoda</taxon>
        <taxon>Crustacea</taxon>
        <taxon>Multicrustacea</taxon>
        <taxon>Malacostraca</taxon>
        <taxon>Eumalacostraca</taxon>
        <taxon>Eucarida</taxon>
        <taxon>Decapoda</taxon>
        <taxon>Pleocyemata</taxon>
        <taxon>Brachyura</taxon>
        <taxon>Eubrachyura</taxon>
        <taxon>Portunoidea</taxon>
        <taxon>Portunidae</taxon>
        <taxon>Portuninae</taxon>
        <taxon>Portunus</taxon>
    </lineage>
</organism>
<gene>
    <name evidence="2" type="ORF">E2C01_003945</name>
</gene>
<dbReference type="AlphaFoldDB" id="A0A5B7CV17"/>
<dbReference type="OrthoDB" id="6222486at2759"/>
<evidence type="ECO:0000313" key="2">
    <source>
        <dbReference type="EMBL" id="MPC11283.1"/>
    </source>
</evidence>
<dbReference type="EMBL" id="VSRR010000155">
    <property type="protein sequence ID" value="MPC11283.1"/>
    <property type="molecule type" value="Genomic_DNA"/>
</dbReference>
<feature type="region of interest" description="Disordered" evidence="1">
    <location>
        <begin position="41"/>
        <end position="62"/>
    </location>
</feature>
<sequence>MPVKLDLSKAQKKEDTHVQYLPCKIDFCGNAEVDKHFSASVSEEGTDQAVKSSKLSVGDCSW</sequence>
<evidence type="ECO:0000256" key="1">
    <source>
        <dbReference type="SAM" id="MobiDB-lite"/>
    </source>
</evidence>
<keyword evidence="3" id="KW-1185">Reference proteome</keyword>
<comment type="caution">
    <text evidence="2">The sequence shown here is derived from an EMBL/GenBank/DDBJ whole genome shotgun (WGS) entry which is preliminary data.</text>
</comment>
<name>A0A5B7CV17_PORTR</name>
<proteinExistence type="predicted"/>